<proteinExistence type="predicted"/>
<dbReference type="Proteomes" id="UP000744980">
    <property type="component" value="Unassembled WGS sequence"/>
</dbReference>
<dbReference type="EMBL" id="WXFA01000058">
    <property type="protein sequence ID" value="MBM3095844.1"/>
    <property type="molecule type" value="Genomic_DNA"/>
</dbReference>
<evidence type="ECO:0000313" key="2">
    <source>
        <dbReference type="Proteomes" id="UP000744980"/>
    </source>
</evidence>
<accession>A0AAW4FX25</accession>
<evidence type="ECO:0000313" key="1">
    <source>
        <dbReference type="EMBL" id="MBM3095844.1"/>
    </source>
</evidence>
<name>A0AAW4FX25_9HYPH</name>
<protein>
    <recommendedName>
        <fullName evidence="3">DUF2283 domain-containing protein</fullName>
    </recommendedName>
</protein>
<organism evidence="1 2">
    <name type="scientific">Ensifer canadensis</name>
    <dbReference type="NCBI Taxonomy" id="555315"/>
    <lineage>
        <taxon>Bacteria</taxon>
        <taxon>Pseudomonadati</taxon>
        <taxon>Pseudomonadota</taxon>
        <taxon>Alphaproteobacteria</taxon>
        <taxon>Hyphomicrobiales</taxon>
        <taxon>Rhizobiaceae</taxon>
        <taxon>Sinorhizobium/Ensifer group</taxon>
        <taxon>Ensifer</taxon>
    </lineage>
</organism>
<dbReference type="RefSeq" id="WP_057210360.1">
    <property type="nucleotide sequence ID" value="NZ_CP083373.1"/>
</dbReference>
<keyword evidence="2" id="KW-1185">Reference proteome</keyword>
<sequence>MQYNWTVLEAEYQGKDIDLVSTDPLVGRLELMAEDDEVIEVTLDRVMAETLLSALLKFLGQGEGADASRVTAH</sequence>
<dbReference type="AlphaFoldDB" id="A0AAW4FX25"/>
<gene>
    <name evidence="1" type="ORF">GFB56_34700</name>
</gene>
<evidence type="ECO:0008006" key="3">
    <source>
        <dbReference type="Google" id="ProtNLM"/>
    </source>
</evidence>
<comment type="caution">
    <text evidence="1">The sequence shown here is derived from an EMBL/GenBank/DDBJ whole genome shotgun (WGS) entry which is preliminary data.</text>
</comment>
<reference evidence="1 2" key="1">
    <citation type="submission" date="2020-01" db="EMBL/GenBank/DDBJ databases">
        <title>Draft genome assembly of Ensifer adhaerens T173.</title>
        <authorList>
            <person name="Craig J.E."/>
            <person name="Stinchcombe J.R."/>
        </authorList>
    </citation>
    <scope>NUCLEOTIDE SEQUENCE [LARGE SCALE GENOMIC DNA]</scope>
    <source>
        <strain evidence="1 2">T173</strain>
    </source>
</reference>